<feature type="transmembrane region" description="Helical" evidence="8">
    <location>
        <begin position="154"/>
        <end position="176"/>
    </location>
</feature>
<dbReference type="RefSeq" id="WP_278158074.1">
    <property type="nucleotide sequence ID" value="NZ_CP121252.1"/>
</dbReference>
<gene>
    <name evidence="9" type="ORF">P8192_02050</name>
</gene>
<feature type="transmembrane region" description="Helical" evidence="8">
    <location>
        <begin position="366"/>
        <end position="388"/>
    </location>
</feature>
<dbReference type="Pfam" id="PF00939">
    <property type="entry name" value="Na_sulph_symp"/>
    <property type="match status" value="1"/>
</dbReference>
<protein>
    <recommendedName>
        <fullName evidence="3">Sodium-dependent dicarboxylate transporter SdcS</fullName>
    </recommendedName>
    <alternativeName>
        <fullName evidence="7">Na(+)/dicarboxylate symporter</fullName>
    </alternativeName>
</protein>
<name>A0ABY8H702_9MICC</name>
<feature type="transmembrane region" description="Helical" evidence="8">
    <location>
        <begin position="248"/>
        <end position="270"/>
    </location>
</feature>
<dbReference type="Proteomes" id="UP001219037">
    <property type="component" value="Chromosome"/>
</dbReference>
<proteinExistence type="inferred from homology"/>
<dbReference type="PANTHER" id="PTHR10283:SF82">
    <property type="entry name" value="SOLUTE CARRIER FAMILY 13 MEMBER 2"/>
    <property type="match status" value="1"/>
</dbReference>
<comment type="subcellular location">
    <subcellularLocation>
        <location evidence="1">Membrane</location>
        <topology evidence="1">Multi-pass membrane protein</topology>
    </subcellularLocation>
</comment>
<evidence type="ECO:0000256" key="8">
    <source>
        <dbReference type="SAM" id="Phobius"/>
    </source>
</evidence>
<evidence type="ECO:0000256" key="2">
    <source>
        <dbReference type="ARBA" id="ARBA00006772"/>
    </source>
</evidence>
<dbReference type="InterPro" id="IPR001898">
    <property type="entry name" value="SLC13A/DASS"/>
</dbReference>
<feature type="transmembrane region" description="Helical" evidence="8">
    <location>
        <begin position="207"/>
        <end position="228"/>
    </location>
</feature>
<reference evidence="9 10" key="1">
    <citation type="submission" date="2023-04" db="EMBL/GenBank/DDBJ databases">
        <title>Funneling lignin-derived compounds into biodiesel using alkali-halophilic Citricoccus sp. P2.</title>
        <authorList>
            <person name="Luo C.-B."/>
        </authorList>
    </citation>
    <scope>NUCLEOTIDE SEQUENCE [LARGE SCALE GENOMIC DNA]</scope>
    <source>
        <strain evidence="9 10">P2</strain>
    </source>
</reference>
<dbReference type="PANTHER" id="PTHR10283">
    <property type="entry name" value="SOLUTE CARRIER FAMILY 13 MEMBER"/>
    <property type="match status" value="1"/>
</dbReference>
<dbReference type="NCBIfam" id="TIGR00785">
    <property type="entry name" value="dass"/>
    <property type="match status" value="1"/>
</dbReference>
<accession>A0ABY8H702</accession>
<feature type="transmembrane region" description="Helical" evidence="8">
    <location>
        <begin position="394"/>
        <end position="417"/>
    </location>
</feature>
<evidence type="ECO:0000313" key="10">
    <source>
        <dbReference type="Proteomes" id="UP001219037"/>
    </source>
</evidence>
<keyword evidence="6 8" id="KW-0472">Membrane</keyword>
<feature type="transmembrane region" description="Helical" evidence="8">
    <location>
        <begin position="424"/>
        <end position="441"/>
    </location>
</feature>
<keyword evidence="4 8" id="KW-0812">Transmembrane</keyword>
<keyword evidence="5 8" id="KW-1133">Transmembrane helix</keyword>
<evidence type="ECO:0000256" key="4">
    <source>
        <dbReference type="ARBA" id="ARBA00022692"/>
    </source>
</evidence>
<comment type="similarity">
    <text evidence="2">Belongs to the SLC13A/DASS transporter (TC 2.A.47) family. NADC subfamily.</text>
</comment>
<evidence type="ECO:0000256" key="5">
    <source>
        <dbReference type="ARBA" id="ARBA00022989"/>
    </source>
</evidence>
<evidence type="ECO:0000313" key="9">
    <source>
        <dbReference type="EMBL" id="WFP16929.1"/>
    </source>
</evidence>
<evidence type="ECO:0000256" key="7">
    <source>
        <dbReference type="ARBA" id="ARBA00031174"/>
    </source>
</evidence>
<dbReference type="EMBL" id="CP121252">
    <property type="protein sequence ID" value="WFP16929.1"/>
    <property type="molecule type" value="Genomic_DNA"/>
</dbReference>
<feature type="transmembrane region" description="Helical" evidence="8">
    <location>
        <begin position="301"/>
        <end position="322"/>
    </location>
</feature>
<feature type="transmembrane region" description="Helical" evidence="8">
    <location>
        <begin position="99"/>
        <end position="117"/>
    </location>
</feature>
<evidence type="ECO:0000256" key="3">
    <source>
        <dbReference type="ARBA" id="ARBA00020150"/>
    </source>
</evidence>
<evidence type="ECO:0000256" key="6">
    <source>
        <dbReference type="ARBA" id="ARBA00023136"/>
    </source>
</evidence>
<sequence length="511" mass="54404">MRATDLHDLSEGQLDAGPGQRARTVRFTGLALGLALAVLSGLALPESLELDARVTASVVVLMGTWWVTEAVPLPVTALVPLVAFPMFGVSAMEEVAGSYANQIIFLFLGGFLLALGIQRWNLHRRIALLIVLAVGTRPTRMIAGLMIATAVLGMWVSNTATALMMVPLGTSLVALVEQEARRGRGADTDGTADNAAADQRKHSRFGIGLMLAIAYSATFSAFGTIIASPGNIFVVGYIRDTLGYEVTFLQWMLFGMPLLVVFLFLGWLVIAKWLWRPEVDDLPGGRELFARELAKLGRMSAGEVGISVVFAMTALAWILVPVLFEEPWATDAVIAMMGGMTTFLIPASPRRGVMLMNWDTGLRTPWGVLILFGGGLALSAQVTGSGLADWIGESLGVLGGMPVWVLAPIVVILVLIFTEFTSSMATIATFVPLVSGVAAGLGHDPVIFAIMVTQACQCAFMLPVASAPNAIVFATGSMEIRDMVRTGLWMNAVGFVLVTLLALWGLPLVLG</sequence>
<keyword evidence="10" id="KW-1185">Reference proteome</keyword>
<evidence type="ECO:0000256" key="1">
    <source>
        <dbReference type="ARBA" id="ARBA00004141"/>
    </source>
</evidence>
<feature type="transmembrane region" description="Helical" evidence="8">
    <location>
        <begin position="126"/>
        <end position="148"/>
    </location>
</feature>
<feature type="transmembrane region" description="Helical" evidence="8">
    <location>
        <begin position="488"/>
        <end position="510"/>
    </location>
</feature>
<feature type="transmembrane region" description="Helical" evidence="8">
    <location>
        <begin position="24"/>
        <end position="44"/>
    </location>
</feature>
<feature type="transmembrane region" description="Helical" evidence="8">
    <location>
        <begin position="328"/>
        <end position="345"/>
    </location>
</feature>
<feature type="transmembrane region" description="Helical" evidence="8">
    <location>
        <begin position="56"/>
        <end position="79"/>
    </location>
</feature>
<organism evidence="9 10">
    <name type="scientific">Citricoccus muralis</name>
    <dbReference type="NCBI Taxonomy" id="169134"/>
    <lineage>
        <taxon>Bacteria</taxon>
        <taxon>Bacillati</taxon>
        <taxon>Actinomycetota</taxon>
        <taxon>Actinomycetes</taxon>
        <taxon>Micrococcales</taxon>
        <taxon>Micrococcaceae</taxon>
        <taxon>Citricoccus</taxon>
    </lineage>
</organism>